<evidence type="ECO:0000313" key="1">
    <source>
        <dbReference type="EMBL" id="EJX04461.1"/>
    </source>
</evidence>
<organism evidence="1">
    <name type="scientific">gut metagenome</name>
    <dbReference type="NCBI Taxonomy" id="749906"/>
    <lineage>
        <taxon>unclassified sequences</taxon>
        <taxon>metagenomes</taxon>
        <taxon>organismal metagenomes</taxon>
    </lineage>
</organism>
<proteinExistence type="predicted"/>
<comment type="caution">
    <text evidence="1">The sequence shown here is derived from an EMBL/GenBank/DDBJ whole genome shotgun (WGS) entry which is preliminary data.</text>
</comment>
<sequence length="84" mass="9525">MHIPKNRCRCENLQSEAKWSLAGSLYGNGLESSTCNQNQSAELCLMSQTWSKPDGTSSPKGRHFRRRMQYDKSEVVTNICELTV</sequence>
<reference evidence="1" key="1">
    <citation type="journal article" date="2012" name="PLoS ONE">
        <title>Gene sets for utilization of primary and secondary nutrition supplies in the distal gut of endangered iberian lynx.</title>
        <authorList>
            <person name="Alcaide M."/>
            <person name="Messina E."/>
            <person name="Richter M."/>
            <person name="Bargiela R."/>
            <person name="Peplies J."/>
            <person name="Huws S.A."/>
            <person name="Newbold C.J."/>
            <person name="Golyshin P.N."/>
            <person name="Simon M.A."/>
            <person name="Lopez G."/>
            <person name="Yakimov M.M."/>
            <person name="Ferrer M."/>
        </authorList>
    </citation>
    <scope>NUCLEOTIDE SEQUENCE</scope>
</reference>
<dbReference type="AlphaFoldDB" id="J9CW43"/>
<protein>
    <submittedName>
        <fullName evidence="1">Uncharacterized protein</fullName>
    </submittedName>
</protein>
<accession>J9CW43</accession>
<gene>
    <name evidence="1" type="ORF">EVA_07431</name>
</gene>
<name>J9CW43_9ZZZZ</name>
<dbReference type="EMBL" id="AMCI01001801">
    <property type="protein sequence ID" value="EJX04461.1"/>
    <property type="molecule type" value="Genomic_DNA"/>
</dbReference>